<evidence type="ECO:0000313" key="2">
    <source>
        <dbReference type="Proteomes" id="UP000184114"/>
    </source>
</evidence>
<protein>
    <recommendedName>
        <fullName evidence="3">Flagellar operon protein TIGR03826</fullName>
    </recommendedName>
</protein>
<dbReference type="Proteomes" id="UP000184114">
    <property type="component" value="Unassembled WGS sequence"/>
</dbReference>
<keyword evidence="2" id="KW-1185">Reference proteome</keyword>
<dbReference type="AlphaFoldDB" id="A0A1M4X458"/>
<evidence type="ECO:0000313" key="1">
    <source>
        <dbReference type="EMBL" id="SHE87972.1"/>
    </source>
</evidence>
<organism evidence="1 2">
    <name type="scientific">Tissierella praeacuta DSM 18095</name>
    <dbReference type="NCBI Taxonomy" id="1123404"/>
    <lineage>
        <taxon>Bacteria</taxon>
        <taxon>Bacillati</taxon>
        <taxon>Bacillota</taxon>
        <taxon>Tissierellia</taxon>
        <taxon>Tissierellales</taxon>
        <taxon>Tissierellaceae</taxon>
        <taxon>Tissierella</taxon>
    </lineage>
</organism>
<proteinExistence type="predicted"/>
<dbReference type="EMBL" id="FQTY01000009">
    <property type="protein sequence ID" value="SHE87972.1"/>
    <property type="molecule type" value="Genomic_DNA"/>
</dbReference>
<name>A0A1M4X458_9FIRM</name>
<gene>
    <name evidence="1" type="ORF">SAMN02745784_02098</name>
</gene>
<dbReference type="GeneID" id="90994096"/>
<dbReference type="RefSeq" id="WP_072976175.1">
    <property type="nucleotide sequence ID" value="NZ_FQTY01000009.1"/>
</dbReference>
<dbReference type="STRING" id="1123404.SAMN02745784_02098"/>
<reference evidence="2" key="1">
    <citation type="submission" date="2016-11" db="EMBL/GenBank/DDBJ databases">
        <authorList>
            <person name="Varghese N."/>
            <person name="Submissions S."/>
        </authorList>
    </citation>
    <scope>NUCLEOTIDE SEQUENCE [LARGE SCALE GENOMIC DNA]</scope>
    <source>
        <strain evidence="2">DSM 18095</strain>
    </source>
</reference>
<evidence type="ECO:0008006" key="3">
    <source>
        <dbReference type="Google" id="ProtNLM"/>
    </source>
</evidence>
<sequence>MAYEICKRCGKMFKKNGKSYCEDCLEKTEKEHDLIIDYVRKYPDATILDIITETGVTLKSINCLVEEGYVSYVENKLKKIDNEKLSEAVGKIVGTKSKFHISRDLE</sequence>
<accession>A0A1M4X458</accession>